<dbReference type="GO" id="GO:0004175">
    <property type="term" value="F:endopeptidase activity"/>
    <property type="evidence" value="ECO:0007669"/>
    <property type="project" value="TreeGrafter"/>
</dbReference>
<dbReference type="GO" id="GO:0030288">
    <property type="term" value="C:outer membrane-bounded periplasmic space"/>
    <property type="evidence" value="ECO:0007669"/>
    <property type="project" value="TreeGrafter"/>
</dbReference>
<dbReference type="SMART" id="SM00245">
    <property type="entry name" value="TSPc"/>
    <property type="match status" value="1"/>
</dbReference>
<dbReference type="InterPro" id="IPR029045">
    <property type="entry name" value="ClpP/crotonase-like_dom_sf"/>
</dbReference>
<dbReference type="PANTHER" id="PTHR32060">
    <property type="entry name" value="TAIL-SPECIFIC PROTEASE"/>
    <property type="match status" value="1"/>
</dbReference>
<evidence type="ECO:0000259" key="1">
    <source>
        <dbReference type="SMART" id="SM00245"/>
    </source>
</evidence>
<proteinExistence type="predicted"/>
<dbReference type="SUPFAM" id="SSF52096">
    <property type="entry name" value="ClpP/crotonase"/>
    <property type="match status" value="1"/>
</dbReference>
<dbReference type="Pfam" id="PF18294">
    <property type="entry name" value="Pept_S41_N"/>
    <property type="match status" value="1"/>
</dbReference>
<reference evidence="2 3" key="1">
    <citation type="submission" date="2021-05" db="EMBL/GenBank/DDBJ databases">
        <authorList>
            <person name="Zhang Z.D."/>
            <person name="Osman G."/>
        </authorList>
    </citation>
    <scope>NUCLEOTIDE SEQUENCE [LARGE SCALE GENOMIC DNA]</scope>
    <source>
        <strain evidence="2 3">KCTC 32217</strain>
    </source>
</reference>
<protein>
    <submittedName>
        <fullName evidence="2">Carboxyl-terminal protease</fullName>
    </submittedName>
</protein>
<dbReference type="Gene3D" id="3.30.750.170">
    <property type="match status" value="1"/>
</dbReference>
<evidence type="ECO:0000313" key="2">
    <source>
        <dbReference type="EMBL" id="MBS9525121.1"/>
    </source>
</evidence>
<keyword evidence="3" id="KW-1185">Reference proteome</keyword>
<dbReference type="PROSITE" id="PS51257">
    <property type="entry name" value="PROKAR_LIPOPROTEIN"/>
    <property type="match status" value="1"/>
</dbReference>
<dbReference type="GO" id="GO:0008236">
    <property type="term" value="F:serine-type peptidase activity"/>
    <property type="evidence" value="ECO:0007669"/>
    <property type="project" value="InterPro"/>
</dbReference>
<dbReference type="CDD" id="cd07561">
    <property type="entry name" value="Peptidase_S41_CPP_like"/>
    <property type="match status" value="1"/>
</dbReference>
<dbReference type="InterPro" id="IPR036034">
    <property type="entry name" value="PDZ_sf"/>
</dbReference>
<feature type="domain" description="Tail specific protease" evidence="1">
    <location>
        <begin position="174"/>
        <end position="385"/>
    </location>
</feature>
<comment type="caution">
    <text evidence="2">The sequence shown here is derived from an EMBL/GenBank/DDBJ whole genome shotgun (WGS) entry which is preliminary data.</text>
</comment>
<gene>
    <name evidence="2" type="ORF">KI659_13960</name>
</gene>
<dbReference type="GO" id="GO:0007165">
    <property type="term" value="P:signal transduction"/>
    <property type="evidence" value="ECO:0007669"/>
    <property type="project" value="TreeGrafter"/>
</dbReference>
<dbReference type="Proteomes" id="UP001319104">
    <property type="component" value="Unassembled WGS sequence"/>
</dbReference>
<sequence>MKTWINKWKFFLPIIFLVASCTPEVDDPQMMEDRVKTALFRSMQEWYFWNDKLPQGTNPTQFSSNEDLLSSIIHAPLDRWSYLTTPDAFTRAFTGQNAGHGFGWGFDENEHLYLLFVYKEAPAGKDNWQRGWRVLEVNGKPISSYKQSNGSYNFQLGPNETGITNTFKFLLPDGTEVVKTLGKAEYQSNSVLHRSVVSLDGKNIGYWVYNSFRATAGTTPASSVEVDQTLNYFISQNVDELVLDLRYNGGGSVGVTEQILNYLVPSHANGQTMYTNTLNNSKSSQNSSKKFEKKGNLNLNRLIVLTSRSSASASELLINCLTPYMEVVLIGANTYGKPVGSFPLSSYNKTLKDNNVELVPITFASANANGRAEYFDGFPVDFQVADDPSRDWGNPQERRYKAAIDYIRTGSVHSPGARIITYQPTWEMIDSFTGLQKEFPAY</sequence>
<dbReference type="GO" id="GO:0006508">
    <property type="term" value="P:proteolysis"/>
    <property type="evidence" value="ECO:0007669"/>
    <property type="project" value="UniProtKB-KW"/>
</dbReference>
<dbReference type="PANTHER" id="PTHR32060:SF30">
    <property type="entry name" value="CARBOXY-TERMINAL PROCESSING PROTEASE CTPA"/>
    <property type="match status" value="1"/>
</dbReference>
<organism evidence="2 3">
    <name type="scientific">Litoribacter ruber</name>
    <dbReference type="NCBI Taxonomy" id="702568"/>
    <lineage>
        <taxon>Bacteria</taxon>
        <taxon>Pseudomonadati</taxon>
        <taxon>Bacteroidota</taxon>
        <taxon>Cytophagia</taxon>
        <taxon>Cytophagales</taxon>
        <taxon>Cyclobacteriaceae</taxon>
        <taxon>Litoribacter</taxon>
    </lineage>
</organism>
<dbReference type="Gene3D" id="3.90.226.10">
    <property type="entry name" value="2-enoyl-CoA Hydratase, Chain A, domain 1"/>
    <property type="match status" value="1"/>
</dbReference>
<name>A0AAP2CI26_9BACT</name>
<dbReference type="EMBL" id="JAHCMY010000008">
    <property type="protein sequence ID" value="MBS9525121.1"/>
    <property type="molecule type" value="Genomic_DNA"/>
</dbReference>
<dbReference type="Gene3D" id="2.30.42.10">
    <property type="match status" value="1"/>
</dbReference>
<keyword evidence="2" id="KW-0645">Protease</keyword>
<dbReference type="InterPro" id="IPR005151">
    <property type="entry name" value="Tail-specific_protease"/>
</dbReference>
<dbReference type="AlphaFoldDB" id="A0AAP2CI26"/>
<accession>A0AAP2CI26</accession>
<evidence type="ECO:0000313" key="3">
    <source>
        <dbReference type="Proteomes" id="UP001319104"/>
    </source>
</evidence>
<dbReference type="InterPro" id="IPR041613">
    <property type="entry name" value="Pept_S41_N"/>
</dbReference>
<keyword evidence="2" id="KW-0378">Hydrolase</keyword>
<dbReference type="RefSeq" id="WP_213945981.1">
    <property type="nucleotide sequence ID" value="NZ_JAHCMY010000008.1"/>
</dbReference>
<dbReference type="Pfam" id="PF03572">
    <property type="entry name" value="Peptidase_S41"/>
    <property type="match status" value="1"/>
</dbReference>